<name>A0A561UQG6_9ACTN</name>
<evidence type="ECO:0000256" key="1">
    <source>
        <dbReference type="SAM" id="SignalP"/>
    </source>
</evidence>
<comment type="caution">
    <text evidence="3">The sequence shown here is derived from an EMBL/GenBank/DDBJ whole genome shotgun (WGS) entry which is preliminary data.</text>
</comment>
<feature type="signal peptide" evidence="1">
    <location>
        <begin position="1"/>
        <end position="26"/>
    </location>
</feature>
<protein>
    <submittedName>
        <fullName evidence="3">Putative surface protein with fasciclin (FAS1) repeats</fullName>
    </submittedName>
</protein>
<sequence>MRSTIHPSLLAVLVLALAPLAGCAGADGAAPAIAGPPPPETAFGQDCASLPGDGPGSLASMGALPVLDAIDQAKDLTQLSALVKTAKAKDIFDSMDNVTVFAPNDAAFAKLTDDQKKALTTQQGAGDLVRKLIVVRDLRRADLQGKQYNSLQGAVLDATGKDDDLRVGGARLLCGSIKTTNARLELLDQVPAFG</sequence>
<evidence type="ECO:0000313" key="3">
    <source>
        <dbReference type="EMBL" id="TWG01613.1"/>
    </source>
</evidence>
<keyword evidence="1" id="KW-0732">Signal</keyword>
<dbReference type="AlphaFoldDB" id="A0A561UQG6"/>
<feature type="chain" id="PRO_5022072876" evidence="1">
    <location>
        <begin position="27"/>
        <end position="194"/>
    </location>
</feature>
<dbReference type="InterPro" id="IPR036378">
    <property type="entry name" value="FAS1_dom_sf"/>
</dbReference>
<proteinExistence type="predicted"/>
<keyword evidence="4" id="KW-1185">Reference proteome</keyword>
<accession>A0A561UQG6</accession>
<dbReference type="Pfam" id="PF02469">
    <property type="entry name" value="Fasciclin"/>
    <property type="match status" value="1"/>
</dbReference>
<dbReference type="SUPFAM" id="SSF82153">
    <property type="entry name" value="FAS1 domain"/>
    <property type="match status" value="1"/>
</dbReference>
<dbReference type="SMART" id="SM00554">
    <property type="entry name" value="FAS1"/>
    <property type="match status" value="1"/>
</dbReference>
<organism evidence="3 4">
    <name type="scientific">Kitasatospora viridis</name>
    <dbReference type="NCBI Taxonomy" id="281105"/>
    <lineage>
        <taxon>Bacteria</taxon>
        <taxon>Bacillati</taxon>
        <taxon>Actinomycetota</taxon>
        <taxon>Actinomycetes</taxon>
        <taxon>Kitasatosporales</taxon>
        <taxon>Streptomycetaceae</taxon>
        <taxon>Kitasatospora</taxon>
    </lineage>
</organism>
<dbReference type="Gene3D" id="2.30.180.10">
    <property type="entry name" value="FAS1 domain"/>
    <property type="match status" value="1"/>
</dbReference>
<evidence type="ECO:0000259" key="2">
    <source>
        <dbReference type="PROSITE" id="PS50213"/>
    </source>
</evidence>
<feature type="domain" description="FAS1" evidence="2">
    <location>
        <begin position="63"/>
        <end position="191"/>
    </location>
</feature>
<dbReference type="EMBL" id="VIWT01000001">
    <property type="protein sequence ID" value="TWG01613.1"/>
    <property type="molecule type" value="Genomic_DNA"/>
</dbReference>
<dbReference type="InterPro" id="IPR000782">
    <property type="entry name" value="FAS1_domain"/>
</dbReference>
<dbReference type="Proteomes" id="UP000317940">
    <property type="component" value="Unassembled WGS sequence"/>
</dbReference>
<gene>
    <name evidence="3" type="ORF">FHX73_115514</name>
</gene>
<dbReference type="PROSITE" id="PS50213">
    <property type="entry name" value="FAS1"/>
    <property type="match status" value="1"/>
</dbReference>
<dbReference type="OrthoDB" id="9800666at2"/>
<dbReference type="RefSeq" id="WP_145907955.1">
    <property type="nucleotide sequence ID" value="NZ_BAAAMZ010000007.1"/>
</dbReference>
<reference evidence="3 4" key="1">
    <citation type="submission" date="2019-06" db="EMBL/GenBank/DDBJ databases">
        <title>Sequencing the genomes of 1000 actinobacteria strains.</title>
        <authorList>
            <person name="Klenk H.-P."/>
        </authorList>
    </citation>
    <scope>NUCLEOTIDE SEQUENCE [LARGE SCALE GENOMIC DNA]</scope>
    <source>
        <strain evidence="3 4">DSM 44826</strain>
    </source>
</reference>
<evidence type="ECO:0000313" key="4">
    <source>
        <dbReference type="Proteomes" id="UP000317940"/>
    </source>
</evidence>